<evidence type="ECO:0000259" key="3">
    <source>
        <dbReference type="Pfam" id="PF13458"/>
    </source>
</evidence>
<dbReference type="Proteomes" id="UP000516057">
    <property type="component" value="Chromosome"/>
</dbReference>
<dbReference type="InterPro" id="IPR028082">
    <property type="entry name" value="Peripla_BP_I"/>
</dbReference>
<gene>
    <name evidence="4" type="ORF">H9L24_07360</name>
</gene>
<evidence type="ECO:0000313" key="5">
    <source>
        <dbReference type="Proteomes" id="UP000516057"/>
    </source>
</evidence>
<dbReference type="InterPro" id="IPR028081">
    <property type="entry name" value="Leu-bd"/>
</dbReference>
<sequence>MPLPALSRRRWLQYSAAAGLAAGTAASAQTAAGGKDGERPIAVGQIADMSAGQQDVSRDFLIGSRAAWQDLNARGGIRGRTVQHLTLEVNGSPDSLQSAWQGVQANPACIALAGCVGDSASAALAALQEASPSAQPLAQVAPWLHSQEAPSASDTLFEIFPDYQTQIAHALKTLAVMGVQELGVVFASAAIRQQSQDKIQRAAQALGLRTQQVPASQATPAQAIVLFVGGTPELHDFVRRLVLQPGRQCYIVALADVNLQVLAQMGGAVRNASVIATQAVPLVTAGIPIVRAYREALARLYDEPPSPQGLAGFIAARYTAEVLQGISGPLTRASVLAAFRRRQDMNLGGFSVAFQGRKRANAYVTQSMLTSDGRIVG</sequence>
<organism evidence="4 5">
    <name type="scientific">Paenacidovorax monticola</name>
    <dbReference type="NCBI Taxonomy" id="1926868"/>
    <lineage>
        <taxon>Bacteria</taxon>
        <taxon>Pseudomonadati</taxon>
        <taxon>Pseudomonadota</taxon>
        <taxon>Betaproteobacteria</taxon>
        <taxon>Burkholderiales</taxon>
        <taxon>Comamonadaceae</taxon>
        <taxon>Paenacidovorax</taxon>
    </lineage>
</organism>
<keyword evidence="5" id="KW-1185">Reference proteome</keyword>
<dbReference type="KEGG" id="amon:H9L24_07360"/>
<dbReference type="SUPFAM" id="SSF53822">
    <property type="entry name" value="Periplasmic binding protein-like I"/>
    <property type="match status" value="1"/>
</dbReference>
<dbReference type="AlphaFoldDB" id="A0A7H0HJA5"/>
<keyword evidence="2" id="KW-0732">Signal</keyword>
<dbReference type="PANTHER" id="PTHR47235">
    <property type="entry name" value="BLR6548 PROTEIN"/>
    <property type="match status" value="1"/>
</dbReference>
<proteinExistence type="inferred from homology"/>
<evidence type="ECO:0000256" key="2">
    <source>
        <dbReference type="ARBA" id="ARBA00022729"/>
    </source>
</evidence>
<feature type="domain" description="Leucine-binding protein" evidence="3">
    <location>
        <begin position="40"/>
        <end position="355"/>
    </location>
</feature>
<protein>
    <submittedName>
        <fullName evidence="4">ABC transporter substrate-binding protein</fullName>
    </submittedName>
</protein>
<dbReference type="PROSITE" id="PS51318">
    <property type="entry name" value="TAT"/>
    <property type="match status" value="1"/>
</dbReference>
<dbReference type="Gene3D" id="3.40.50.2300">
    <property type="match status" value="2"/>
</dbReference>
<reference evidence="4 5" key="1">
    <citation type="submission" date="2020-08" db="EMBL/GenBank/DDBJ databases">
        <title>Genome sequence of Acidovorax monticola KACC 19171T.</title>
        <authorList>
            <person name="Hyun D.-W."/>
            <person name="Bae J.-W."/>
        </authorList>
    </citation>
    <scope>NUCLEOTIDE SEQUENCE [LARGE SCALE GENOMIC DNA]</scope>
    <source>
        <strain evidence="4 5">KACC 19171</strain>
    </source>
</reference>
<dbReference type="Pfam" id="PF13458">
    <property type="entry name" value="Peripla_BP_6"/>
    <property type="match status" value="1"/>
</dbReference>
<dbReference type="PANTHER" id="PTHR47235:SF1">
    <property type="entry name" value="BLR6548 PROTEIN"/>
    <property type="match status" value="1"/>
</dbReference>
<dbReference type="EMBL" id="CP060790">
    <property type="protein sequence ID" value="QNP60621.1"/>
    <property type="molecule type" value="Genomic_DNA"/>
</dbReference>
<comment type="similarity">
    <text evidence="1">Belongs to the leucine-binding protein family.</text>
</comment>
<evidence type="ECO:0000313" key="4">
    <source>
        <dbReference type="EMBL" id="QNP60621.1"/>
    </source>
</evidence>
<accession>A0A7H0HJA5</accession>
<dbReference type="RefSeq" id="WP_187737601.1">
    <property type="nucleotide sequence ID" value="NZ_CP060790.1"/>
</dbReference>
<dbReference type="InterPro" id="IPR006311">
    <property type="entry name" value="TAT_signal"/>
</dbReference>
<evidence type="ECO:0000256" key="1">
    <source>
        <dbReference type="ARBA" id="ARBA00010062"/>
    </source>
</evidence>
<name>A0A7H0HJA5_9BURK</name>